<evidence type="ECO:0000313" key="14">
    <source>
        <dbReference type="Proteomes" id="UP001362999"/>
    </source>
</evidence>
<feature type="region of interest" description="Disordered" evidence="9">
    <location>
        <begin position="288"/>
        <end position="311"/>
    </location>
</feature>
<evidence type="ECO:0000256" key="6">
    <source>
        <dbReference type="ARBA" id="ARBA00023163"/>
    </source>
</evidence>
<feature type="region of interest" description="Disordered" evidence="9">
    <location>
        <begin position="218"/>
        <end position="272"/>
    </location>
</feature>
<feature type="compositionally biased region" description="Low complexity" evidence="9">
    <location>
        <begin position="667"/>
        <end position="681"/>
    </location>
</feature>
<feature type="compositionally biased region" description="Basic and acidic residues" evidence="9">
    <location>
        <begin position="220"/>
        <end position="229"/>
    </location>
</feature>
<dbReference type="Gene3D" id="4.10.240.10">
    <property type="entry name" value="Zn(2)-C6 fungal-type DNA-binding domain"/>
    <property type="match status" value="1"/>
</dbReference>
<proteinExistence type="predicted"/>
<evidence type="ECO:0000313" key="13">
    <source>
        <dbReference type="EMBL" id="KAK7017248.1"/>
    </source>
</evidence>
<feature type="compositionally biased region" description="Polar residues" evidence="9">
    <location>
        <begin position="657"/>
        <end position="666"/>
    </location>
</feature>
<feature type="signal peptide" evidence="10">
    <location>
        <begin position="1"/>
        <end position="29"/>
    </location>
</feature>
<feature type="region of interest" description="Disordered" evidence="9">
    <location>
        <begin position="584"/>
        <end position="824"/>
    </location>
</feature>
<reference evidence="13 14" key="1">
    <citation type="journal article" date="2024" name="J Genomics">
        <title>Draft genome sequencing and assembly of Favolaschia claudopus CIRM-BRFM 2984 isolated from oak limbs.</title>
        <authorList>
            <person name="Navarro D."/>
            <person name="Drula E."/>
            <person name="Chaduli D."/>
            <person name="Cazenave R."/>
            <person name="Ahrendt S."/>
            <person name="Wang J."/>
            <person name="Lipzen A."/>
            <person name="Daum C."/>
            <person name="Barry K."/>
            <person name="Grigoriev I.V."/>
            <person name="Favel A."/>
            <person name="Rosso M.N."/>
            <person name="Martin F."/>
        </authorList>
    </citation>
    <scope>NUCLEOTIDE SEQUENCE [LARGE SCALE GENOMIC DNA]</scope>
    <source>
        <strain evidence="13 14">CIRM-BRFM 2984</strain>
    </source>
</reference>
<evidence type="ECO:0000256" key="1">
    <source>
        <dbReference type="ARBA" id="ARBA00022723"/>
    </source>
</evidence>
<dbReference type="FunFam" id="3.30.160.60:FF:000100">
    <property type="entry name" value="Zinc finger 45-like"/>
    <property type="match status" value="1"/>
</dbReference>
<feature type="chain" id="PRO_5043328847" evidence="10">
    <location>
        <begin position="30"/>
        <end position="824"/>
    </location>
</feature>
<organism evidence="13 14">
    <name type="scientific">Favolaschia claudopus</name>
    <dbReference type="NCBI Taxonomy" id="2862362"/>
    <lineage>
        <taxon>Eukaryota</taxon>
        <taxon>Fungi</taxon>
        <taxon>Dikarya</taxon>
        <taxon>Basidiomycota</taxon>
        <taxon>Agaricomycotina</taxon>
        <taxon>Agaricomycetes</taxon>
        <taxon>Agaricomycetidae</taxon>
        <taxon>Agaricales</taxon>
        <taxon>Marasmiineae</taxon>
        <taxon>Mycenaceae</taxon>
        <taxon>Favolaschia</taxon>
    </lineage>
</organism>
<dbReference type="CDD" id="cd00067">
    <property type="entry name" value="GAL4"/>
    <property type="match status" value="1"/>
</dbReference>
<sequence length="824" mass="85388">MSRGICVRVSLPSFIVVLFGGRVVSSVEQQEVGDRVRRKNTGDRPYKCQHCGDQFARSDLLSRHVNKCHAAEKAAGGTASAPATGRRKGHTAATRATTSKQACDQCVQSSLPCDGSNPCAKCVARKTRCTFVKFHRQTAPVGPGHPSSLSASLPSQTSHHPANHQFGGGGVTSGGGIGHLADGVAGGVGVGVGGGHGHQPFLYAQQAAGGGGFAFSAGDRFAHHPDRGEGSPTSASGNHYPYPPSSSSASSTSSHSHSHSHHSHPGSAYAYRDGSGYSDGGYEYDYEYADSEHSGTGSRPPSSAGLEYGYLPPVNGRGGPLDIHPDMQRPPEFSSAFGLMSLDDPNVLAGLSQDGVPFFSGRTGLTPGAGANAGPLPPLHHLRRNSLQNLHQLVPPPPLQYDYSGAHPQSHSPPPPNSAHSHTGAMPQPPGAQTPGSREAETRELREFWKAYMRTPLTGPPGQDALGLQTPSASTGAAGSTVGMLGAGMVGATPTRESVNGGRRYRVASLPSVKTPEGEMDAAPVYPIHHHPGHGHQLQLPHLQHLMQGQQQHVPPPPLVGRTMHNADDLRSYEAAVLARKAPELVLRKPARRPTTSAGTTTTGSSASPPNVPAQQQQQSPPQQHRSPPPPPPPMFEFGALDRERGGSLESQGAAPGTTSQSQSSLAGAFGFAQPFPAAAGSSLPGSPFPTTPNSGASASASEDGDSGESGGDAARPSFKRLASQTLGPLQAKRMRDREEAAAGGAGGPVGALTLAPPPTDVQVEVGKEQQQQQRSPTTTSSVNAYPDRPMIALRAPPVGGLPQRRARRLSAPASPTAPGFVID</sequence>
<feature type="region of interest" description="Disordered" evidence="9">
    <location>
        <begin position="137"/>
        <end position="174"/>
    </location>
</feature>
<feature type="compositionally biased region" description="Low complexity" evidence="9">
    <location>
        <begin position="245"/>
        <end position="255"/>
    </location>
</feature>
<keyword evidence="6" id="KW-0804">Transcription</keyword>
<feature type="compositionally biased region" description="Low complexity" evidence="9">
    <location>
        <begin position="146"/>
        <end position="155"/>
    </location>
</feature>
<feature type="compositionally biased region" description="Low complexity" evidence="9">
    <location>
        <begin position="73"/>
        <end position="84"/>
    </location>
</feature>
<dbReference type="Gene3D" id="3.30.160.60">
    <property type="entry name" value="Classic Zinc Finger"/>
    <property type="match status" value="1"/>
</dbReference>
<dbReference type="InterPro" id="IPR036864">
    <property type="entry name" value="Zn2-C6_fun-type_DNA-bd_sf"/>
</dbReference>
<dbReference type="PROSITE" id="PS00028">
    <property type="entry name" value="ZINC_FINGER_C2H2_1"/>
    <property type="match status" value="1"/>
</dbReference>
<comment type="caution">
    <text evidence="13">The sequence shown here is derived from an EMBL/GenBank/DDBJ whole genome shotgun (WGS) entry which is preliminary data.</text>
</comment>
<dbReference type="PROSITE" id="PS50048">
    <property type="entry name" value="ZN2_CY6_FUNGAL_2"/>
    <property type="match status" value="1"/>
</dbReference>
<keyword evidence="3 8" id="KW-0863">Zinc-finger</keyword>
<keyword evidence="7" id="KW-0539">Nucleus</keyword>
<evidence type="ECO:0000256" key="8">
    <source>
        <dbReference type="PROSITE-ProRule" id="PRU00042"/>
    </source>
</evidence>
<evidence type="ECO:0000256" key="9">
    <source>
        <dbReference type="SAM" id="MobiDB-lite"/>
    </source>
</evidence>
<keyword evidence="2" id="KW-0677">Repeat</keyword>
<evidence type="ECO:0000256" key="7">
    <source>
        <dbReference type="ARBA" id="ARBA00023242"/>
    </source>
</evidence>
<dbReference type="SUPFAM" id="SSF57701">
    <property type="entry name" value="Zn2/Cys6 DNA-binding domain"/>
    <property type="match status" value="1"/>
</dbReference>
<dbReference type="EMBL" id="JAWWNJ010000048">
    <property type="protein sequence ID" value="KAK7017248.1"/>
    <property type="molecule type" value="Genomic_DNA"/>
</dbReference>
<evidence type="ECO:0000256" key="2">
    <source>
        <dbReference type="ARBA" id="ARBA00022737"/>
    </source>
</evidence>
<dbReference type="InterPro" id="IPR036236">
    <property type="entry name" value="Znf_C2H2_sf"/>
</dbReference>
<keyword evidence="1" id="KW-0479">Metal-binding</keyword>
<feature type="domain" description="C2H2-type" evidence="12">
    <location>
        <begin position="46"/>
        <end position="74"/>
    </location>
</feature>
<dbReference type="GO" id="GO:0000981">
    <property type="term" value="F:DNA-binding transcription factor activity, RNA polymerase II-specific"/>
    <property type="evidence" value="ECO:0007669"/>
    <property type="project" value="InterPro"/>
</dbReference>
<dbReference type="InterPro" id="IPR013087">
    <property type="entry name" value="Znf_C2H2_type"/>
</dbReference>
<keyword evidence="10" id="KW-0732">Signal</keyword>
<feature type="compositionally biased region" description="Low complexity" evidence="9">
    <location>
        <begin position="810"/>
        <end position="824"/>
    </location>
</feature>
<dbReference type="PROSITE" id="PS50157">
    <property type="entry name" value="ZINC_FINGER_C2H2_2"/>
    <property type="match status" value="1"/>
</dbReference>
<evidence type="ECO:0000256" key="10">
    <source>
        <dbReference type="SAM" id="SignalP"/>
    </source>
</evidence>
<protein>
    <submittedName>
        <fullName evidence="13">Zinc finger/binuclear cluster transcriptional regulator</fullName>
    </submittedName>
</protein>
<keyword evidence="14" id="KW-1185">Reference proteome</keyword>
<evidence type="ECO:0000256" key="3">
    <source>
        <dbReference type="ARBA" id="ARBA00022771"/>
    </source>
</evidence>
<evidence type="ECO:0000259" key="12">
    <source>
        <dbReference type="PROSITE" id="PS50157"/>
    </source>
</evidence>
<keyword evidence="5" id="KW-0805">Transcription regulation</keyword>
<dbReference type="PANTHER" id="PTHR47660:SF2">
    <property type="entry name" value="TRANSCRIPTION FACTOR WITH C2H2 AND ZN(2)-CYS(6) DNA BINDING DOMAIN (EUROFUNG)"/>
    <property type="match status" value="1"/>
</dbReference>
<feature type="region of interest" description="Disordered" evidence="9">
    <location>
        <begin position="391"/>
        <end position="441"/>
    </location>
</feature>
<name>A0AAW0AWZ0_9AGAR</name>
<evidence type="ECO:0000256" key="4">
    <source>
        <dbReference type="ARBA" id="ARBA00022833"/>
    </source>
</evidence>
<dbReference type="AlphaFoldDB" id="A0AAW0AWZ0"/>
<feature type="compositionally biased region" description="Polar residues" evidence="9">
    <location>
        <begin position="775"/>
        <end position="784"/>
    </location>
</feature>
<keyword evidence="4" id="KW-0862">Zinc</keyword>
<dbReference type="GO" id="GO:0008270">
    <property type="term" value="F:zinc ion binding"/>
    <property type="evidence" value="ECO:0007669"/>
    <property type="project" value="UniProtKB-KW"/>
</dbReference>
<dbReference type="InterPro" id="IPR001138">
    <property type="entry name" value="Zn2Cys6_DnaBD"/>
</dbReference>
<evidence type="ECO:0000256" key="5">
    <source>
        <dbReference type="ARBA" id="ARBA00023015"/>
    </source>
</evidence>
<dbReference type="SUPFAM" id="SSF57667">
    <property type="entry name" value="beta-beta-alpha zinc fingers"/>
    <property type="match status" value="1"/>
</dbReference>
<gene>
    <name evidence="13" type="ORF">R3P38DRAFT_2784942</name>
</gene>
<feature type="compositionally biased region" description="Low complexity" evidence="9">
    <location>
        <begin position="593"/>
        <end position="626"/>
    </location>
</feature>
<feature type="region of interest" description="Disordered" evidence="9">
    <location>
        <begin position="71"/>
        <end position="95"/>
    </location>
</feature>
<feature type="domain" description="Zn(2)-C6 fungal-type" evidence="11">
    <location>
        <begin position="102"/>
        <end position="131"/>
    </location>
</feature>
<evidence type="ECO:0000259" key="11">
    <source>
        <dbReference type="PROSITE" id="PS50048"/>
    </source>
</evidence>
<dbReference type="PANTHER" id="PTHR47660">
    <property type="entry name" value="TRANSCRIPTION FACTOR WITH C2H2 AND ZN(2)-CYS(6) DNA BINDING DOMAIN (EUROFUNG)-RELATED-RELATED"/>
    <property type="match status" value="1"/>
</dbReference>
<accession>A0AAW0AWZ0</accession>
<dbReference type="Proteomes" id="UP001362999">
    <property type="component" value="Unassembled WGS sequence"/>
</dbReference>